<evidence type="ECO:0000313" key="2">
    <source>
        <dbReference type="EMBL" id="MBT1695477.1"/>
    </source>
</evidence>
<dbReference type="SUPFAM" id="SSF53448">
    <property type="entry name" value="Nucleotide-diphospho-sugar transferases"/>
    <property type="match status" value="1"/>
</dbReference>
<proteinExistence type="predicted"/>
<dbReference type="CDD" id="cd00761">
    <property type="entry name" value="Glyco_tranf_GTA_type"/>
    <property type="match status" value="1"/>
</dbReference>
<keyword evidence="3" id="KW-1185">Reference proteome</keyword>
<reference evidence="2 3" key="1">
    <citation type="submission" date="2021-05" db="EMBL/GenBank/DDBJ databases">
        <title>A Polyphasic approach of four new species of the genus Ohtaekwangia: Ohtaekwangia histidinii sp. nov., Ohtaekwangia cretensis sp. nov., Ohtaekwangia indiensis sp. nov., Ohtaekwangia reichenbachii sp. nov. from diverse environment.</title>
        <authorList>
            <person name="Octaviana S."/>
        </authorList>
    </citation>
    <scope>NUCLEOTIDE SEQUENCE [LARGE SCALE GENOMIC DNA]</scope>
    <source>
        <strain evidence="2 3">PWU4</strain>
    </source>
</reference>
<dbReference type="RefSeq" id="WP_254159675.1">
    <property type="nucleotide sequence ID" value="NZ_JAHESF010000001.1"/>
</dbReference>
<comment type="caution">
    <text evidence="2">The sequence shown here is derived from an EMBL/GenBank/DDBJ whole genome shotgun (WGS) entry which is preliminary data.</text>
</comment>
<dbReference type="Proteomes" id="UP001319200">
    <property type="component" value="Unassembled WGS sequence"/>
</dbReference>
<keyword evidence="2" id="KW-0328">Glycosyltransferase</keyword>
<name>A0AAP2DHT6_9BACT</name>
<gene>
    <name evidence="2" type="ORF">KK083_01225</name>
</gene>
<dbReference type="InterPro" id="IPR019290">
    <property type="entry name" value="GlycosylTrfase-like_prok"/>
</dbReference>
<dbReference type="Gene3D" id="3.90.550.10">
    <property type="entry name" value="Spore Coat Polysaccharide Biosynthesis Protein SpsA, Chain A"/>
    <property type="match status" value="1"/>
</dbReference>
<dbReference type="AlphaFoldDB" id="A0AAP2DHT6"/>
<evidence type="ECO:0000259" key="1">
    <source>
        <dbReference type="Pfam" id="PF10111"/>
    </source>
</evidence>
<dbReference type="GO" id="GO:0016757">
    <property type="term" value="F:glycosyltransferase activity"/>
    <property type="evidence" value="ECO:0007669"/>
    <property type="project" value="UniProtKB-KW"/>
</dbReference>
<feature type="domain" description="Glycosyltransferase 2-like prokaryotic type" evidence="1">
    <location>
        <begin position="3"/>
        <end position="201"/>
    </location>
</feature>
<dbReference type="EC" id="2.4.-.-" evidence="2"/>
<dbReference type="InterPro" id="IPR029044">
    <property type="entry name" value="Nucleotide-diphossugar_trans"/>
</dbReference>
<sequence length="272" mass="31130">MLSIIVTWKNRKELRHAMDSFEKTARFFNGELILVNFDGDEELLDEQIENHQDFYRVVKVSGQTHFHKTLAANLGASFAKNDMLFFCDCDIILNPAELQVLYDSIRNNDNAFGTLSGVTETQINSLGGKHVVNFGYELRIRTANGRILKIVDQEEDANNGYRNAPGLLMVRKEHFYAVNGYNSELIGWGWEDQDMIGRLTLGAGLTRITLGHAQHISHDDVSRTGQYPEKNRWLSRDKMFRQALSNYDEGRFEGSYTADIQRMKYSLVYAGD</sequence>
<dbReference type="EMBL" id="JAHESF010000001">
    <property type="protein sequence ID" value="MBT1695477.1"/>
    <property type="molecule type" value="Genomic_DNA"/>
</dbReference>
<evidence type="ECO:0000313" key="3">
    <source>
        <dbReference type="Proteomes" id="UP001319200"/>
    </source>
</evidence>
<keyword evidence="2" id="KW-0808">Transferase</keyword>
<dbReference type="Pfam" id="PF10111">
    <property type="entry name" value="Glyco_tranf_2_2"/>
    <property type="match status" value="1"/>
</dbReference>
<protein>
    <submittedName>
        <fullName evidence="2">Glycosyltransferase</fullName>
        <ecNumber evidence="2">2.4.-.-</ecNumber>
    </submittedName>
</protein>
<organism evidence="2 3">
    <name type="scientific">Chryseosolibacter histidini</name>
    <dbReference type="NCBI Taxonomy" id="2782349"/>
    <lineage>
        <taxon>Bacteria</taxon>
        <taxon>Pseudomonadati</taxon>
        <taxon>Bacteroidota</taxon>
        <taxon>Cytophagia</taxon>
        <taxon>Cytophagales</taxon>
        <taxon>Chryseotaleaceae</taxon>
        <taxon>Chryseosolibacter</taxon>
    </lineage>
</organism>
<accession>A0AAP2DHT6</accession>